<dbReference type="EMBL" id="CAJPWZ010000545">
    <property type="protein sequence ID" value="CAG2196144.1"/>
    <property type="molecule type" value="Genomic_DNA"/>
</dbReference>
<dbReference type="Proteomes" id="UP000683360">
    <property type="component" value="Unassembled WGS sequence"/>
</dbReference>
<keyword evidence="2" id="KW-1185">Reference proteome</keyword>
<sequence length="180" mass="20550">MECSKCICIHYPGYAVKDVFQYYSLSKKKEWCLMSKMTGANETENGTRRASSSADIINKIGDNIDHLLNIHKLTTSHAKKTSIKDLEIAINIYRKVQPFNYNTNMPGPNPGALHNVPYFHKCDKTHHGVDSKENKREIRMDAKPGDIHCLRKINPRLAAFSQHALQYSKPTIWYAAQQSN</sequence>
<organism evidence="1 2">
    <name type="scientific">Mytilus edulis</name>
    <name type="common">Blue mussel</name>
    <dbReference type="NCBI Taxonomy" id="6550"/>
    <lineage>
        <taxon>Eukaryota</taxon>
        <taxon>Metazoa</taxon>
        <taxon>Spiralia</taxon>
        <taxon>Lophotrochozoa</taxon>
        <taxon>Mollusca</taxon>
        <taxon>Bivalvia</taxon>
        <taxon>Autobranchia</taxon>
        <taxon>Pteriomorphia</taxon>
        <taxon>Mytilida</taxon>
        <taxon>Mytiloidea</taxon>
        <taxon>Mytilidae</taxon>
        <taxon>Mytilinae</taxon>
        <taxon>Mytilus</taxon>
    </lineage>
</organism>
<dbReference type="AlphaFoldDB" id="A0A8S3QMU1"/>
<reference evidence="1" key="1">
    <citation type="submission" date="2021-03" db="EMBL/GenBank/DDBJ databases">
        <authorList>
            <person name="Bekaert M."/>
        </authorList>
    </citation>
    <scope>NUCLEOTIDE SEQUENCE</scope>
</reference>
<evidence type="ECO:0000313" key="1">
    <source>
        <dbReference type="EMBL" id="CAG2196144.1"/>
    </source>
</evidence>
<gene>
    <name evidence="1" type="ORF">MEDL_11034</name>
</gene>
<accession>A0A8S3QMU1</accession>
<proteinExistence type="predicted"/>
<comment type="caution">
    <text evidence="1">The sequence shown here is derived from an EMBL/GenBank/DDBJ whole genome shotgun (WGS) entry which is preliminary data.</text>
</comment>
<evidence type="ECO:0000313" key="2">
    <source>
        <dbReference type="Proteomes" id="UP000683360"/>
    </source>
</evidence>
<protein>
    <submittedName>
        <fullName evidence="1">Uncharacterized protein</fullName>
    </submittedName>
</protein>
<name>A0A8S3QMU1_MYTED</name>